<dbReference type="STRING" id="1314785.A0A165DLK1"/>
<reference evidence="3 4" key="1">
    <citation type="journal article" date="2016" name="Mol. Biol. Evol.">
        <title>Comparative Genomics of Early-Diverging Mushroom-Forming Fungi Provides Insights into the Origins of Lignocellulose Decay Capabilities.</title>
        <authorList>
            <person name="Nagy L.G."/>
            <person name="Riley R."/>
            <person name="Tritt A."/>
            <person name="Adam C."/>
            <person name="Daum C."/>
            <person name="Floudas D."/>
            <person name="Sun H."/>
            <person name="Yadav J.S."/>
            <person name="Pangilinan J."/>
            <person name="Larsson K.H."/>
            <person name="Matsuura K."/>
            <person name="Barry K."/>
            <person name="Labutti K."/>
            <person name="Kuo R."/>
            <person name="Ohm R.A."/>
            <person name="Bhattacharya S.S."/>
            <person name="Shirouzu T."/>
            <person name="Yoshinaga Y."/>
            <person name="Martin F.M."/>
            <person name="Grigoriev I.V."/>
            <person name="Hibbett D.S."/>
        </authorList>
    </citation>
    <scope>NUCLEOTIDE SEQUENCE [LARGE SCALE GENOMIC DNA]</scope>
    <source>
        <strain evidence="3 4">93-53</strain>
    </source>
</reference>
<dbReference type="EMBL" id="KV427632">
    <property type="protein sequence ID" value="KZT05151.1"/>
    <property type="molecule type" value="Genomic_DNA"/>
</dbReference>
<feature type="compositionally biased region" description="Low complexity" evidence="2">
    <location>
        <begin position="362"/>
        <end position="379"/>
    </location>
</feature>
<feature type="compositionally biased region" description="Low complexity" evidence="2">
    <location>
        <begin position="497"/>
        <end position="522"/>
    </location>
</feature>
<feature type="compositionally biased region" description="Low complexity" evidence="2">
    <location>
        <begin position="22"/>
        <end position="31"/>
    </location>
</feature>
<feature type="region of interest" description="Disordered" evidence="2">
    <location>
        <begin position="871"/>
        <end position="899"/>
    </location>
</feature>
<evidence type="ECO:0000313" key="3">
    <source>
        <dbReference type="EMBL" id="KZT05151.1"/>
    </source>
</evidence>
<feature type="region of interest" description="Disordered" evidence="2">
    <location>
        <begin position="206"/>
        <end position="242"/>
    </location>
</feature>
<feature type="compositionally biased region" description="Basic and acidic residues" evidence="2">
    <location>
        <begin position="445"/>
        <end position="465"/>
    </location>
</feature>
<keyword evidence="4" id="KW-1185">Reference proteome</keyword>
<dbReference type="GeneID" id="63828655"/>
<protein>
    <submittedName>
        <fullName evidence="3">Uncharacterized protein</fullName>
    </submittedName>
</protein>
<feature type="compositionally biased region" description="Low complexity" evidence="2">
    <location>
        <begin position="623"/>
        <end position="634"/>
    </location>
</feature>
<proteinExistence type="predicted"/>
<evidence type="ECO:0000256" key="1">
    <source>
        <dbReference type="SAM" id="Coils"/>
    </source>
</evidence>
<gene>
    <name evidence="3" type="ORF">LAESUDRAFT_750811</name>
</gene>
<dbReference type="OrthoDB" id="3216045at2759"/>
<name>A0A165DLK1_9APHY</name>
<sequence length="924" mass="98725">MDVKVSQSHIPVLTPRKPPKSSPTTLSIPSLGLATPSKHLSVSAIPSSSSSSSSGSGGLASFRSFRNLFSTASSKQTSSTSKSTFAGFGSIRRSAHGDRNVSAAQMSRESSGDDSPVLDADDTQPQVGCSRNDVECNGAKTGFETPEPLSSRSSSGSSLHAGREKGPLTVVPTDLSTIIEAENSALSRHIPIVDDSHDDEDVRNILSGRVSPAPGASENRTQTSRNESHASTSQSTALDLSSSDVRTEVLRAMSGKDRTEGWLHGVVVDDAGDDLAADEASAAHRTSGEPDVSFNLGELDPDLAAILSPNRFTESAPVAHAAIGTPRHPVSVGQPERGRTPVSTAPQRESAPPRRSALAGTSLSSSTPSSRRPVSLSTVGPSTPLLPASTRLARSASDRPELSRLGLGPPPVSPSRCVTHMSHSPERPSTAGASSSPPSRFSFSSREDYRTLPRPHTVLDSEPRRPAMSPFLAPTWSGSHVTPGGTVRPSSRYLTRTPPHTYASAPASPTSRPASAASSGTSRWQPSRLTRDGVSEGSQRIGLPWTRERSASAVEYHLTQEHASVLSTLRPRTAKAFAAAGLLDLNKDANDDTQRRPASRFSIPRGSMEDPRSWHAPSRVAFSETGSSTSWSRRSASRSRRESVSHESSGLPTDGKSTPRTMYSGASTAPTSVTASSSAHLQSELQSLQDRHSIETGALLSALADSQRTSRVLREENTQLRDRLQETEDKLAAALEEIERLRYSAQTKRVPTVSRLDRPHRVSTSPDRTVRTPYLRLPARRQQTVDTSAELPSSPEPAVPLPKTPTDRDAFLDVRQKRLSATSSLFPVLPSNMSMLMHEEGIAPELCGALSSSHGSPRTPPMTLKELNSAQTQTPGNISPTTENFSMTTGSPASLNLRPEHELHLQDMSEFDLSSDYDAEDGYR</sequence>
<feature type="compositionally biased region" description="Low complexity" evidence="2">
    <location>
        <begin position="664"/>
        <end position="679"/>
    </location>
</feature>
<dbReference type="Proteomes" id="UP000076871">
    <property type="component" value="Unassembled WGS sequence"/>
</dbReference>
<feature type="compositionally biased region" description="Polar residues" evidence="2">
    <location>
        <begin position="781"/>
        <end position="791"/>
    </location>
</feature>
<dbReference type="InParanoid" id="A0A165DLK1"/>
<dbReference type="RefSeq" id="XP_040762891.1">
    <property type="nucleotide sequence ID" value="XM_040911627.1"/>
</dbReference>
<accession>A0A165DLK1</accession>
<feature type="region of interest" description="Disordered" evidence="2">
    <location>
        <begin position="1"/>
        <end position="59"/>
    </location>
</feature>
<feature type="region of interest" description="Disordered" evidence="2">
    <location>
        <begin position="780"/>
        <end position="805"/>
    </location>
</feature>
<feature type="region of interest" description="Disordered" evidence="2">
    <location>
        <begin position="323"/>
        <end position="543"/>
    </location>
</feature>
<feature type="compositionally biased region" description="Low complexity" evidence="2">
    <location>
        <begin position="428"/>
        <end position="444"/>
    </location>
</feature>
<dbReference type="AlphaFoldDB" id="A0A165DLK1"/>
<evidence type="ECO:0000256" key="2">
    <source>
        <dbReference type="SAM" id="MobiDB-lite"/>
    </source>
</evidence>
<feature type="compositionally biased region" description="Pro residues" evidence="2">
    <location>
        <begin position="794"/>
        <end position="803"/>
    </location>
</feature>
<evidence type="ECO:0000313" key="4">
    <source>
        <dbReference type="Proteomes" id="UP000076871"/>
    </source>
</evidence>
<feature type="region of interest" description="Disordered" evidence="2">
    <location>
        <begin position="96"/>
        <end position="168"/>
    </location>
</feature>
<feature type="compositionally biased region" description="Polar residues" evidence="2">
    <location>
        <begin position="218"/>
        <end position="242"/>
    </location>
</feature>
<feature type="compositionally biased region" description="Polar residues" evidence="2">
    <location>
        <begin position="871"/>
        <end position="894"/>
    </location>
</feature>
<keyword evidence="1" id="KW-0175">Coiled coil</keyword>
<feature type="region of interest" description="Disordered" evidence="2">
    <location>
        <begin position="588"/>
        <end position="689"/>
    </location>
</feature>
<organism evidence="3 4">
    <name type="scientific">Laetiporus sulphureus 93-53</name>
    <dbReference type="NCBI Taxonomy" id="1314785"/>
    <lineage>
        <taxon>Eukaryota</taxon>
        <taxon>Fungi</taxon>
        <taxon>Dikarya</taxon>
        <taxon>Basidiomycota</taxon>
        <taxon>Agaricomycotina</taxon>
        <taxon>Agaricomycetes</taxon>
        <taxon>Polyporales</taxon>
        <taxon>Laetiporus</taxon>
    </lineage>
</organism>
<feature type="coiled-coil region" evidence="1">
    <location>
        <begin position="703"/>
        <end position="744"/>
    </location>
</feature>